<protein>
    <recommendedName>
        <fullName evidence="7">Glutathione peroxidase</fullName>
    </recommendedName>
</protein>
<dbReference type="OrthoDB" id="446890at2759"/>
<evidence type="ECO:0000313" key="8">
    <source>
        <dbReference type="EMBL" id="VDI64175.1"/>
    </source>
</evidence>
<dbReference type="Proteomes" id="UP000596742">
    <property type="component" value="Unassembled WGS sequence"/>
</dbReference>
<dbReference type="PANTHER" id="PTHR11592:SF88">
    <property type="entry name" value="GLUTATHIONE PEROXIDASE-RELATED"/>
    <property type="match status" value="1"/>
</dbReference>
<dbReference type="Pfam" id="PF00255">
    <property type="entry name" value="GSHPx"/>
    <property type="match status" value="1"/>
</dbReference>
<sequence>MMDTSYNLSVIGIPCNQFAHQEPADNATELYNGLQYVRPGSGYIPKFKLMKKIDVNGVNETLFYKKLKESCPLPEAAIFHPKESFWDPIYPRDISWNFEKFIFDRQGRPLLRCLPKVEPADIQGILEFVGKSNLDVPRTQLVTTLRNNFLNGIESKYTTTLS</sequence>
<dbReference type="AlphaFoldDB" id="A0A8B6GHI1"/>
<keyword evidence="6 7" id="KW-0560">Oxidoreductase</keyword>
<organism evidence="8 9">
    <name type="scientific">Mytilus galloprovincialis</name>
    <name type="common">Mediterranean mussel</name>
    <dbReference type="NCBI Taxonomy" id="29158"/>
    <lineage>
        <taxon>Eukaryota</taxon>
        <taxon>Metazoa</taxon>
        <taxon>Spiralia</taxon>
        <taxon>Lophotrochozoa</taxon>
        <taxon>Mollusca</taxon>
        <taxon>Bivalvia</taxon>
        <taxon>Autobranchia</taxon>
        <taxon>Pteriomorphia</taxon>
        <taxon>Mytilida</taxon>
        <taxon>Mytiloidea</taxon>
        <taxon>Mytilidae</taxon>
        <taxon>Mytilinae</taxon>
        <taxon>Mytilus</taxon>
    </lineage>
</organism>
<dbReference type="Gene3D" id="3.40.30.10">
    <property type="entry name" value="Glutaredoxin"/>
    <property type="match status" value="1"/>
</dbReference>
<name>A0A8B6GHI1_MYTGA</name>
<evidence type="ECO:0000256" key="2">
    <source>
        <dbReference type="ARBA" id="ARBA00006926"/>
    </source>
</evidence>
<keyword evidence="4 7" id="KW-0575">Peroxidase</keyword>
<gene>
    <name evidence="8" type="ORF">MGAL_10B066455</name>
</gene>
<accession>A0A8B6GHI1</accession>
<proteinExistence type="inferred from homology"/>
<evidence type="ECO:0000256" key="7">
    <source>
        <dbReference type="RuleBase" id="RU000499"/>
    </source>
</evidence>
<comment type="caution">
    <text evidence="8">The sequence shown here is derived from an EMBL/GenBank/DDBJ whole genome shotgun (WGS) entry which is preliminary data.</text>
</comment>
<reference evidence="8" key="1">
    <citation type="submission" date="2018-11" db="EMBL/GenBank/DDBJ databases">
        <authorList>
            <person name="Alioto T."/>
            <person name="Alioto T."/>
        </authorList>
    </citation>
    <scope>NUCLEOTIDE SEQUENCE</scope>
</reference>
<dbReference type="InterPro" id="IPR000889">
    <property type="entry name" value="Glutathione_peroxidase"/>
</dbReference>
<evidence type="ECO:0000256" key="4">
    <source>
        <dbReference type="ARBA" id="ARBA00022559"/>
    </source>
</evidence>
<dbReference type="EMBL" id="UYJE01008471">
    <property type="protein sequence ID" value="VDI64175.1"/>
    <property type="molecule type" value="Genomic_DNA"/>
</dbReference>
<evidence type="ECO:0000256" key="6">
    <source>
        <dbReference type="ARBA" id="ARBA00023002"/>
    </source>
</evidence>
<keyword evidence="5" id="KW-0732">Signal</keyword>
<dbReference type="GO" id="GO:0005576">
    <property type="term" value="C:extracellular region"/>
    <property type="evidence" value="ECO:0007669"/>
    <property type="project" value="UniProtKB-SubCell"/>
</dbReference>
<keyword evidence="9" id="KW-1185">Reference proteome</keyword>
<evidence type="ECO:0000256" key="3">
    <source>
        <dbReference type="ARBA" id="ARBA00022525"/>
    </source>
</evidence>
<evidence type="ECO:0000313" key="9">
    <source>
        <dbReference type="Proteomes" id="UP000596742"/>
    </source>
</evidence>
<evidence type="ECO:0000256" key="1">
    <source>
        <dbReference type="ARBA" id="ARBA00004613"/>
    </source>
</evidence>
<dbReference type="PRINTS" id="PR01011">
    <property type="entry name" value="GLUTPROXDASE"/>
</dbReference>
<dbReference type="PANTHER" id="PTHR11592">
    <property type="entry name" value="GLUTATHIONE PEROXIDASE"/>
    <property type="match status" value="1"/>
</dbReference>
<dbReference type="InterPro" id="IPR036249">
    <property type="entry name" value="Thioredoxin-like_sf"/>
</dbReference>
<dbReference type="SUPFAM" id="SSF52833">
    <property type="entry name" value="Thioredoxin-like"/>
    <property type="match status" value="1"/>
</dbReference>
<evidence type="ECO:0000256" key="5">
    <source>
        <dbReference type="ARBA" id="ARBA00022729"/>
    </source>
</evidence>
<comment type="similarity">
    <text evidence="2 7">Belongs to the glutathione peroxidase family.</text>
</comment>
<dbReference type="GO" id="GO:0006979">
    <property type="term" value="P:response to oxidative stress"/>
    <property type="evidence" value="ECO:0007669"/>
    <property type="project" value="InterPro"/>
</dbReference>
<comment type="subcellular location">
    <subcellularLocation>
        <location evidence="1">Secreted</location>
    </subcellularLocation>
</comment>
<keyword evidence="3" id="KW-0964">Secreted</keyword>
<dbReference type="GO" id="GO:0004602">
    <property type="term" value="F:glutathione peroxidase activity"/>
    <property type="evidence" value="ECO:0007669"/>
    <property type="project" value="TreeGrafter"/>
</dbReference>
<dbReference type="PROSITE" id="PS51355">
    <property type="entry name" value="GLUTATHIONE_PEROXID_3"/>
    <property type="match status" value="1"/>
</dbReference>